<comment type="caution">
    <text evidence="1">The sequence shown here is derived from an EMBL/GenBank/DDBJ whole genome shotgun (WGS) entry which is preliminary data.</text>
</comment>
<reference evidence="1 2" key="1">
    <citation type="submission" date="2019-07" db="EMBL/GenBank/DDBJ databases">
        <title>De Novo Assembly of kiwifruit Actinidia rufa.</title>
        <authorList>
            <person name="Sugita-Konishi S."/>
            <person name="Sato K."/>
            <person name="Mori E."/>
            <person name="Abe Y."/>
            <person name="Kisaki G."/>
            <person name="Hamano K."/>
            <person name="Suezawa K."/>
            <person name="Otani M."/>
            <person name="Fukuda T."/>
            <person name="Manabe T."/>
            <person name="Gomi K."/>
            <person name="Tabuchi M."/>
            <person name="Akimitsu K."/>
            <person name="Kataoka I."/>
        </authorList>
    </citation>
    <scope>NUCLEOTIDE SEQUENCE [LARGE SCALE GENOMIC DNA]</scope>
    <source>
        <strain evidence="2">cv. Fuchu</strain>
    </source>
</reference>
<evidence type="ECO:0000313" key="2">
    <source>
        <dbReference type="Proteomes" id="UP000585474"/>
    </source>
</evidence>
<dbReference type="EMBL" id="BJWL01000004">
    <property type="protein sequence ID" value="GFY85478.1"/>
    <property type="molecule type" value="Genomic_DNA"/>
</dbReference>
<accession>A0A7J0EG76</accession>
<organism evidence="1 2">
    <name type="scientific">Actinidia rufa</name>
    <dbReference type="NCBI Taxonomy" id="165716"/>
    <lineage>
        <taxon>Eukaryota</taxon>
        <taxon>Viridiplantae</taxon>
        <taxon>Streptophyta</taxon>
        <taxon>Embryophyta</taxon>
        <taxon>Tracheophyta</taxon>
        <taxon>Spermatophyta</taxon>
        <taxon>Magnoliopsida</taxon>
        <taxon>eudicotyledons</taxon>
        <taxon>Gunneridae</taxon>
        <taxon>Pentapetalae</taxon>
        <taxon>asterids</taxon>
        <taxon>Ericales</taxon>
        <taxon>Actinidiaceae</taxon>
        <taxon>Actinidia</taxon>
    </lineage>
</organism>
<name>A0A7J0EG76_9ERIC</name>
<dbReference type="Proteomes" id="UP000585474">
    <property type="component" value="Unassembled WGS sequence"/>
</dbReference>
<keyword evidence="2" id="KW-1185">Reference proteome</keyword>
<dbReference type="AlphaFoldDB" id="A0A7J0EG76"/>
<sequence length="146" mass="15828">METSHKGGSDFPSLNARISDSIPCQTMSQCIGCCTHKRQVTVVDRVLKHLDILSHNLHVFLYVGLALQHVYQKWGVSSITILDMARSLSKIGPSRAAVAFASMLYGSRQPVKLTVLAVTTLTPSSDVTSPDLKTSGSMKSLIKVDV</sequence>
<protein>
    <submittedName>
        <fullName evidence="1">Uncharacterized protein</fullName>
    </submittedName>
</protein>
<proteinExistence type="predicted"/>
<gene>
    <name evidence="1" type="ORF">Acr_04g0002160</name>
</gene>
<evidence type="ECO:0000313" key="1">
    <source>
        <dbReference type="EMBL" id="GFY85478.1"/>
    </source>
</evidence>